<name>A0A653KWN6_AERVE</name>
<sequence length="32" mass="3482">MGNTNTSGKLSLTHFLCLPAGSYAVIDRFHET</sequence>
<dbReference type="AlphaFoldDB" id="A0A653KWN6"/>
<dbReference type="EMBL" id="CABWLC010000007">
    <property type="protein sequence ID" value="VXA83614.1"/>
    <property type="molecule type" value="Genomic_DNA"/>
</dbReference>
<evidence type="ECO:0000313" key="2">
    <source>
        <dbReference type="Proteomes" id="UP000439123"/>
    </source>
</evidence>
<dbReference type="Proteomes" id="UP000439123">
    <property type="component" value="Unassembled WGS sequence"/>
</dbReference>
<reference evidence="1 2" key="1">
    <citation type="submission" date="2019-10" db="EMBL/GenBank/DDBJ databases">
        <authorList>
            <person name="Karimi E."/>
        </authorList>
    </citation>
    <scope>NUCLEOTIDE SEQUENCE [LARGE SCALE GENOMIC DNA]</scope>
    <source>
        <strain evidence="1">Aeromonas sp. 8C</strain>
    </source>
</reference>
<evidence type="ECO:0000313" key="1">
    <source>
        <dbReference type="EMBL" id="VXA83614.1"/>
    </source>
</evidence>
<protein>
    <submittedName>
        <fullName evidence="1">Uncharacterized protein</fullName>
    </submittedName>
</protein>
<organism evidence="1 2">
    <name type="scientific">Aeromonas veronii</name>
    <dbReference type="NCBI Taxonomy" id="654"/>
    <lineage>
        <taxon>Bacteria</taxon>
        <taxon>Pseudomonadati</taxon>
        <taxon>Pseudomonadota</taxon>
        <taxon>Gammaproteobacteria</taxon>
        <taxon>Aeromonadales</taxon>
        <taxon>Aeromonadaceae</taxon>
        <taxon>Aeromonas</taxon>
    </lineage>
</organism>
<accession>A0A653KWN6</accession>
<gene>
    <name evidence="1" type="ORF">AERO8C_150276</name>
</gene>
<proteinExistence type="predicted"/>